<gene>
    <name evidence="1" type="ORF">Amon02_000063100</name>
</gene>
<protein>
    <submittedName>
        <fullName evidence="1">Unnamed protein product</fullName>
    </submittedName>
</protein>
<proteinExistence type="predicted"/>
<reference evidence="1" key="1">
    <citation type="submission" date="2023-04" db="EMBL/GenBank/DDBJ databases">
        <title>Ambrosiozyma monospora NBRC 10751.</title>
        <authorList>
            <person name="Ichikawa N."/>
            <person name="Sato H."/>
            <person name="Tonouchi N."/>
        </authorList>
    </citation>
    <scope>NUCLEOTIDE SEQUENCE</scope>
    <source>
        <strain evidence="1">NBRC 10751</strain>
    </source>
</reference>
<dbReference type="Proteomes" id="UP001165064">
    <property type="component" value="Unassembled WGS sequence"/>
</dbReference>
<evidence type="ECO:0000313" key="1">
    <source>
        <dbReference type="EMBL" id="GME71566.1"/>
    </source>
</evidence>
<keyword evidence="2" id="KW-1185">Reference proteome</keyword>
<dbReference type="EMBL" id="BSXS01000234">
    <property type="protein sequence ID" value="GME71566.1"/>
    <property type="molecule type" value="Genomic_DNA"/>
</dbReference>
<organism evidence="1 2">
    <name type="scientific">Ambrosiozyma monospora</name>
    <name type="common">Yeast</name>
    <name type="synonym">Endomycopsis monosporus</name>
    <dbReference type="NCBI Taxonomy" id="43982"/>
    <lineage>
        <taxon>Eukaryota</taxon>
        <taxon>Fungi</taxon>
        <taxon>Dikarya</taxon>
        <taxon>Ascomycota</taxon>
        <taxon>Saccharomycotina</taxon>
        <taxon>Pichiomycetes</taxon>
        <taxon>Pichiales</taxon>
        <taxon>Pichiaceae</taxon>
        <taxon>Ambrosiozyma</taxon>
    </lineage>
</organism>
<evidence type="ECO:0000313" key="2">
    <source>
        <dbReference type="Proteomes" id="UP001165064"/>
    </source>
</evidence>
<name>A0ACB5SSE2_AMBMO</name>
<comment type="caution">
    <text evidence="1">The sequence shown here is derived from an EMBL/GenBank/DDBJ whole genome shotgun (WGS) entry which is preliminary data.</text>
</comment>
<accession>A0ACB5SSE2</accession>
<sequence>MRLHRESPQTTSASTSQITGQYDTDDTATPGMNLPDINKVGSRIHIVMLSLIVGLGGLIFGFDIGTLGGMLDLPSFKMAYGDDLSSITPRFLGTTKGILVGTSSIGGCLGGLITMHIVPPLGPRSTIFLGAISYICGDLVVLFAQVWIQVVVGRIFNGCAFGIFCVSCPMLISDLAPINIRGRLVSLFQMMVTLGITIGAVTMFSVDRWVPQNNIFQFRGPMLVNILNCIILACLIWLVPESPSWFFRRHLLIDETRQLIGQIRSLDDRDPSVLMVMESIFLSMGPVDSLETEETKKLSEVDIDVEEDDNEMENCSVVRGQPRYFLRTLTGICLLVFQQCSGVNYFFFFGTSIFAGIVDNSYLVPIFFAVINFTFTFLATNIVDKFRRTTLLLAGSLTLAILMGTFTTIRLLVTGDPICNMVMVVISCMFIAVFAVSWGPTAGVLVSELFPPTIKVKAMSISGSVGWVSGFIASVITPTFGKYMGYIFMGSSLLSIAFVYFLVPETKNLHVDELDELYRVKNYSRKKIRYN</sequence>